<dbReference type="GO" id="GO:0004165">
    <property type="term" value="F:delta(3)-delta(2)-enoyl-CoA isomerase activity"/>
    <property type="evidence" value="ECO:0007669"/>
    <property type="project" value="UniProtKB-EC"/>
</dbReference>
<dbReference type="CDD" id="cd06558">
    <property type="entry name" value="crotonase-like"/>
    <property type="match status" value="1"/>
</dbReference>
<accession>A0ABD2BVI5</accession>
<dbReference type="PANTHER" id="PTHR11941:SF45">
    <property type="entry name" value="ENOYL-COA DELTA ISOMERASE 1, MITOCHONDRIAL"/>
    <property type="match status" value="1"/>
</dbReference>
<evidence type="ECO:0000256" key="3">
    <source>
        <dbReference type="ARBA" id="ARBA00011233"/>
    </source>
</evidence>
<dbReference type="GO" id="GO:0006631">
    <property type="term" value="P:fatty acid metabolic process"/>
    <property type="evidence" value="ECO:0007669"/>
    <property type="project" value="UniProtKB-KW"/>
</dbReference>
<dbReference type="InterPro" id="IPR029045">
    <property type="entry name" value="ClpP/crotonase-like_dom_sf"/>
</dbReference>
<comment type="subunit">
    <text evidence="3">Homotrimer.</text>
</comment>
<evidence type="ECO:0000256" key="14">
    <source>
        <dbReference type="ARBA" id="ARBA00056147"/>
    </source>
</evidence>
<evidence type="ECO:0000256" key="9">
    <source>
        <dbReference type="ARBA" id="ARBA00023235"/>
    </source>
</evidence>
<keyword evidence="9" id="KW-0413">Isomerase</keyword>
<comment type="catalytic activity">
    <reaction evidence="13">
        <text>(3Z)-octenoyl-CoA = (2E)-octenoyl-CoA</text>
        <dbReference type="Rhea" id="RHEA:46044"/>
        <dbReference type="ChEBI" id="CHEBI:62242"/>
        <dbReference type="ChEBI" id="CHEBI:85640"/>
    </reaction>
    <physiologicalReaction direction="left-to-right" evidence="13">
        <dbReference type="Rhea" id="RHEA:46045"/>
    </physiologicalReaction>
</comment>
<keyword evidence="18" id="KW-1185">Reference proteome</keyword>
<keyword evidence="6" id="KW-0007">Acetylation</keyword>
<evidence type="ECO:0000256" key="2">
    <source>
        <dbReference type="ARBA" id="ARBA00005005"/>
    </source>
</evidence>
<protein>
    <recommendedName>
        <fullName evidence="15">Enoyl-CoA delta isomerase 1, mitochondrial</fullName>
    </recommendedName>
    <alternativeName>
        <fullName evidence="16">3,2-trans-enoyl-CoA isomerase</fullName>
    </alternativeName>
</protein>
<evidence type="ECO:0000256" key="8">
    <source>
        <dbReference type="ARBA" id="ARBA00023128"/>
    </source>
</evidence>
<dbReference type="Proteomes" id="UP001607303">
    <property type="component" value="Unassembled WGS sequence"/>
</dbReference>
<comment type="pathway">
    <text evidence="2">Lipid metabolism; fatty acid beta-oxidation.</text>
</comment>
<reference evidence="17 18" key="1">
    <citation type="journal article" date="2024" name="Ann. Entomol. Soc. Am.">
        <title>Genomic analyses of the southern and eastern yellowjacket wasps (Hymenoptera: Vespidae) reveal evolutionary signatures of social life.</title>
        <authorList>
            <person name="Catto M.A."/>
            <person name="Caine P.B."/>
            <person name="Orr S.E."/>
            <person name="Hunt B.G."/>
            <person name="Goodisman M.A.D."/>
        </authorList>
    </citation>
    <scope>NUCLEOTIDE SEQUENCE [LARGE SCALE GENOMIC DNA]</scope>
    <source>
        <strain evidence="17">232</strain>
        <tissue evidence="17">Head and thorax</tissue>
    </source>
</reference>
<gene>
    <name evidence="17" type="ORF">V1477_013234</name>
</gene>
<evidence type="ECO:0000256" key="12">
    <source>
        <dbReference type="ARBA" id="ARBA00052376"/>
    </source>
</evidence>
<evidence type="ECO:0000256" key="13">
    <source>
        <dbReference type="ARBA" id="ARBA00052542"/>
    </source>
</evidence>
<evidence type="ECO:0000256" key="15">
    <source>
        <dbReference type="ARBA" id="ARBA00068317"/>
    </source>
</evidence>
<comment type="subcellular location">
    <subcellularLocation>
        <location evidence="1">Mitochondrion matrix</location>
    </subcellularLocation>
</comment>
<evidence type="ECO:0000256" key="1">
    <source>
        <dbReference type="ARBA" id="ARBA00004305"/>
    </source>
</evidence>
<dbReference type="EMBL" id="JAYRBN010000066">
    <property type="protein sequence ID" value="KAL2736725.1"/>
    <property type="molecule type" value="Genomic_DNA"/>
</dbReference>
<keyword evidence="4" id="KW-0276">Fatty acid metabolism</keyword>
<comment type="catalytic activity">
    <reaction evidence="11">
        <text>(2E)-tetradecenoyl-CoA = (3Z)-tetradecenoyl-CoA</text>
        <dbReference type="Rhea" id="RHEA:29847"/>
        <dbReference type="ChEBI" id="CHEBI:61405"/>
        <dbReference type="ChEBI" id="CHEBI:61968"/>
    </reaction>
    <physiologicalReaction direction="right-to-left" evidence="11">
        <dbReference type="Rhea" id="RHEA:29849"/>
    </physiologicalReaction>
</comment>
<comment type="catalytic activity">
    <reaction evidence="12">
        <text>(3Z)-dodecenoyl-CoA = (2E)-dodecenoyl-CoA</text>
        <dbReference type="Rhea" id="RHEA:23716"/>
        <dbReference type="ChEBI" id="CHEBI:57330"/>
        <dbReference type="ChEBI" id="CHEBI:58543"/>
        <dbReference type="EC" id="5.3.3.8"/>
    </reaction>
    <physiologicalReaction direction="left-to-right" evidence="12">
        <dbReference type="Rhea" id="RHEA:23717"/>
    </physiologicalReaction>
</comment>
<evidence type="ECO:0000256" key="10">
    <source>
        <dbReference type="ARBA" id="ARBA00050938"/>
    </source>
</evidence>
<evidence type="ECO:0000256" key="6">
    <source>
        <dbReference type="ARBA" id="ARBA00022990"/>
    </source>
</evidence>
<evidence type="ECO:0000256" key="11">
    <source>
        <dbReference type="ARBA" id="ARBA00051293"/>
    </source>
</evidence>
<dbReference type="GO" id="GO:0005759">
    <property type="term" value="C:mitochondrial matrix"/>
    <property type="evidence" value="ECO:0007669"/>
    <property type="project" value="UniProtKB-SubCell"/>
</dbReference>
<name>A0ABD2BVI5_VESMC</name>
<evidence type="ECO:0000313" key="17">
    <source>
        <dbReference type="EMBL" id="KAL2736725.1"/>
    </source>
</evidence>
<dbReference type="PANTHER" id="PTHR11941">
    <property type="entry name" value="ENOYL-COA HYDRATASE-RELATED"/>
    <property type="match status" value="1"/>
</dbReference>
<proteinExistence type="predicted"/>
<comment type="catalytic activity">
    <reaction evidence="10">
        <text>(3Z)-decenoyl-CoA = (2E)-decenoyl-CoA</text>
        <dbReference type="Rhea" id="RHEA:77195"/>
        <dbReference type="ChEBI" id="CHEBI:61406"/>
        <dbReference type="ChEBI" id="CHEBI:195601"/>
    </reaction>
    <physiologicalReaction direction="left-to-right" evidence="10">
        <dbReference type="Rhea" id="RHEA:77196"/>
    </physiologicalReaction>
</comment>
<dbReference type="AlphaFoldDB" id="A0ABD2BVI5"/>
<evidence type="ECO:0000256" key="5">
    <source>
        <dbReference type="ARBA" id="ARBA00022946"/>
    </source>
</evidence>
<organism evidence="17 18">
    <name type="scientific">Vespula maculifrons</name>
    <name type="common">Eastern yellow jacket</name>
    <name type="synonym">Wasp</name>
    <dbReference type="NCBI Taxonomy" id="7453"/>
    <lineage>
        <taxon>Eukaryota</taxon>
        <taxon>Metazoa</taxon>
        <taxon>Ecdysozoa</taxon>
        <taxon>Arthropoda</taxon>
        <taxon>Hexapoda</taxon>
        <taxon>Insecta</taxon>
        <taxon>Pterygota</taxon>
        <taxon>Neoptera</taxon>
        <taxon>Endopterygota</taxon>
        <taxon>Hymenoptera</taxon>
        <taxon>Apocrita</taxon>
        <taxon>Aculeata</taxon>
        <taxon>Vespoidea</taxon>
        <taxon>Vespidae</taxon>
        <taxon>Vespinae</taxon>
        <taxon>Vespula</taxon>
    </lineage>
</organism>
<comment type="caution">
    <text evidence="17">The sequence shown here is derived from an EMBL/GenBank/DDBJ whole genome shotgun (WGS) entry which is preliminary data.</text>
</comment>
<sequence>MLALRRFFTKQQFIRNYASGKKLLEIAEDKNTGIHIISMARSPVNSLNLELLEELKTSLIEVQKNNCKGIVLTSSLPTVFSAGLDIMEMYKPDIKRFTAYWRTLQDTWMTLYGLEIPIAAAINGASPAGGCLLAISCEYRVFVDGEHTIGLNETQLGIIAPQWFIDPFVNTIGYRQAELALLRGSLFRPNEALNIGLVDELASDKAEAIQKCQKYISSYDRISKQARNMTKLRLREKLISWLQEHREIELNYVKQFIQLANVQKGLHAYIETLKQKQN</sequence>
<dbReference type="Pfam" id="PF00378">
    <property type="entry name" value="ECH_1"/>
    <property type="match status" value="1"/>
</dbReference>
<keyword evidence="5" id="KW-0809">Transit peptide</keyword>
<dbReference type="Gene3D" id="3.90.226.10">
    <property type="entry name" value="2-enoyl-CoA Hydratase, Chain A, domain 1"/>
    <property type="match status" value="1"/>
</dbReference>
<evidence type="ECO:0000256" key="7">
    <source>
        <dbReference type="ARBA" id="ARBA00023098"/>
    </source>
</evidence>
<comment type="function">
    <text evidence="14">Key enzyme of fatty acid beta-oxidation. Able to isomerize both 3-cis (3Z) and 3-trans (3E) double bonds into the 2-trans (2E) form in a range of enoyl-CoA species, with a preference for (3Z)-enoyl-CoAs over (3E)-enoyl-CoAs. The catalytic efficiency of this enzyme is not affected by the fatty acyl chain length.</text>
</comment>
<evidence type="ECO:0000256" key="16">
    <source>
        <dbReference type="ARBA" id="ARBA00083575"/>
    </source>
</evidence>
<dbReference type="Gene3D" id="6.10.250.170">
    <property type="match status" value="1"/>
</dbReference>
<keyword evidence="7" id="KW-0443">Lipid metabolism</keyword>
<dbReference type="InterPro" id="IPR001753">
    <property type="entry name" value="Enoyl-CoA_hydra/iso"/>
</dbReference>
<dbReference type="FunFam" id="3.90.226.10:FF:000034">
    <property type="entry name" value="Enoyl-CoA delta isomerase 1"/>
    <property type="match status" value="1"/>
</dbReference>
<evidence type="ECO:0000256" key="4">
    <source>
        <dbReference type="ARBA" id="ARBA00022832"/>
    </source>
</evidence>
<keyword evidence="8" id="KW-0496">Mitochondrion</keyword>
<evidence type="ECO:0000313" key="18">
    <source>
        <dbReference type="Proteomes" id="UP001607303"/>
    </source>
</evidence>
<dbReference type="SUPFAM" id="SSF52096">
    <property type="entry name" value="ClpP/crotonase"/>
    <property type="match status" value="1"/>
</dbReference>